<dbReference type="AlphaFoldDB" id="A0A225VDQ2"/>
<gene>
    <name evidence="1" type="ORF">PHMEG_00024833</name>
</gene>
<evidence type="ECO:0000313" key="2">
    <source>
        <dbReference type="Proteomes" id="UP000198211"/>
    </source>
</evidence>
<protein>
    <recommendedName>
        <fullName evidence="3">Reverse transcriptase</fullName>
    </recommendedName>
</protein>
<name>A0A225VDQ2_9STRA</name>
<dbReference type="Proteomes" id="UP000198211">
    <property type="component" value="Unassembled WGS sequence"/>
</dbReference>
<evidence type="ECO:0008006" key="3">
    <source>
        <dbReference type="Google" id="ProtNLM"/>
    </source>
</evidence>
<dbReference type="OrthoDB" id="117339at2759"/>
<reference evidence="2" key="1">
    <citation type="submission" date="2017-03" db="EMBL/GenBank/DDBJ databases">
        <title>Phytopthora megakarya and P. palmivora, two closely related causual agents of cacao black pod achieved similar genome size and gene model numbers by different mechanisms.</title>
        <authorList>
            <person name="Ali S."/>
            <person name="Shao J."/>
            <person name="Larry D.J."/>
            <person name="Kronmiller B."/>
            <person name="Shen D."/>
            <person name="Strem M.D."/>
            <person name="Melnick R.L."/>
            <person name="Guiltinan M.J."/>
            <person name="Tyler B.M."/>
            <person name="Meinhardt L.W."/>
            <person name="Bailey B.A."/>
        </authorList>
    </citation>
    <scope>NUCLEOTIDE SEQUENCE [LARGE SCALE GENOMIC DNA]</scope>
    <source>
        <strain evidence="2">zdho120</strain>
    </source>
</reference>
<keyword evidence="2" id="KW-1185">Reference proteome</keyword>
<comment type="caution">
    <text evidence="1">The sequence shown here is derived from an EMBL/GenBank/DDBJ whole genome shotgun (WGS) entry which is preliminary data.</text>
</comment>
<accession>A0A225VDQ2</accession>
<dbReference type="EMBL" id="NBNE01005521">
    <property type="protein sequence ID" value="OWZ03442.1"/>
    <property type="molecule type" value="Genomic_DNA"/>
</dbReference>
<evidence type="ECO:0000313" key="1">
    <source>
        <dbReference type="EMBL" id="OWZ03442.1"/>
    </source>
</evidence>
<organism evidence="1 2">
    <name type="scientific">Phytophthora megakarya</name>
    <dbReference type="NCBI Taxonomy" id="4795"/>
    <lineage>
        <taxon>Eukaryota</taxon>
        <taxon>Sar</taxon>
        <taxon>Stramenopiles</taxon>
        <taxon>Oomycota</taxon>
        <taxon>Peronosporomycetes</taxon>
        <taxon>Peronosporales</taxon>
        <taxon>Peronosporaceae</taxon>
        <taxon>Phytophthora</taxon>
    </lineage>
</organism>
<proteinExistence type="predicted"/>
<sequence>MTDLQGYTGCENDHIPRSLPTLAEQMAVFKRNIPAPTQMSSVLRRILTISHMKSEFGKLSIPYLSHAISAEGIRATPKIAKGVQDLPLST</sequence>